<dbReference type="SUPFAM" id="SSF51735">
    <property type="entry name" value="NAD(P)-binding Rossmann-fold domains"/>
    <property type="match status" value="1"/>
</dbReference>
<comment type="caution">
    <text evidence="6">The sequence shown here is derived from an EMBL/GenBank/DDBJ whole genome shotgun (WGS) entry which is preliminary data.</text>
</comment>
<evidence type="ECO:0000313" key="6">
    <source>
        <dbReference type="EMBL" id="TYB31797.1"/>
    </source>
</evidence>
<dbReference type="NCBIfam" id="NF003808">
    <property type="entry name" value="PRK05396.1"/>
    <property type="match status" value="1"/>
</dbReference>
<gene>
    <name evidence="6" type="ORF">FXF47_02690</name>
</gene>
<evidence type="ECO:0000256" key="4">
    <source>
        <dbReference type="RuleBase" id="RU361277"/>
    </source>
</evidence>
<dbReference type="Gene3D" id="3.90.180.10">
    <property type="entry name" value="Medium-chain alcohol dehydrogenases, catalytic domain"/>
    <property type="match status" value="1"/>
</dbReference>
<dbReference type="Proteomes" id="UP000324143">
    <property type="component" value="Unassembled WGS sequence"/>
</dbReference>
<dbReference type="GO" id="GO:0008270">
    <property type="term" value="F:zinc ion binding"/>
    <property type="evidence" value="ECO:0007669"/>
    <property type="project" value="InterPro"/>
</dbReference>
<evidence type="ECO:0000259" key="5">
    <source>
        <dbReference type="SMART" id="SM00829"/>
    </source>
</evidence>
<dbReference type="InterPro" id="IPR050129">
    <property type="entry name" value="Zn_alcohol_dh"/>
</dbReference>
<dbReference type="SUPFAM" id="SSF50129">
    <property type="entry name" value="GroES-like"/>
    <property type="match status" value="1"/>
</dbReference>
<sequence length="345" mass="37844">MKAIAKTKREKGVELIDIDKPKIKNGDDVIVKVNTASICGSDVHIYDWNDWAAARIEPVRVIGHEFCGEVVETGAGVTTVTEGDYVSSETHIGCGKCYYCKNHMKHICVDTKILGVHVDGAFTDYIRVPEENIIKNNKDLKPEIASIQEPLGNAVYTTLVEQVTAKSILVMGCGPIGLMSVNIAKASGASKIIAVDINDFRLNKAKELGADITINPKNEKVVEKIMQITDGLGVEVGLEMSGSVQAAKNLFKSMRKGGRVSLLGIFDENVSLNLNEDIIFKGLKVYGINGRIMFDTWYQIKGLLESDKLNLEPIITHKIPLEDFKKGIELIKSGKAIKVVIDMNK</sequence>
<dbReference type="InterPro" id="IPR036291">
    <property type="entry name" value="NAD(P)-bd_dom_sf"/>
</dbReference>
<dbReference type="InterPro" id="IPR011032">
    <property type="entry name" value="GroES-like_sf"/>
</dbReference>
<protein>
    <submittedName>
        <fullName evidence="6">L-threonine 3-dehydrogenase</fullName>
        <ecNumber evidence="6">1.1.1.103</ecNumber>
    </submittedName>
</protein>
<dbReference type="EMBL" id="VSIX01000029">
    <property type="protein sequence ID" value="TYB31797.1"/>
    <property type="molecule type" value="Genomic_DNA"/>
</dbReference>
<dbReference type="InterPro" id="IPR013154">
    <property type="entry name" value="ADH-like_N"/>
</dbReference>
<feature type="domain" description="Enoyl reductase (ER)" evidence="5">
    <location>
        <begin position="12"/>
        <end position="341"/>
    </location>
</feature>
<evidence type="ECO:0000256" key="1">
    <source>
        <dbReference type="ARBA" id="ARBA00022723"/>
    </source>
</evidence>
<dbReference type="InterPro" id="IPR002328">
    <property type="entry name" value="ADH_Zn_CS"/>
</dbReference>
<dbReference type="PANTHER" id="PTHR43401:SF2">
    <property type="entry name" value="L-THREONINE 3-DEHYDROGENASE"/>
    <property type="match status" value="1"/>
</dbReference>
<evidence type="ECO:0000256" key="3">
    <source>
        <dbReference type="ARBA" id="ARBA00023002"/>
    </source>
</evidence>
<accession>A0A5D0MDK6</accession>
<dbReference type="Pfam" id="PF00107">
    <property type="entry name" value="ADH_zinc_N"/>
    <property type="match status" value="1"/>
</dbReference>
<dbReference type="PROSITE" id="PS00059">
    <property type="entry name" value="ADH_ZINC"/>
    <property type="match status" value="1"/>
</dbReference>
<dbReference type="InterPro" id="IPR013149">
    <property type="entry name" value="ADH-like_C"/>
</dbReference>
<keyword evidence="1 4" id="KW-0479">Metal-binding</keyword>
<keyword evidence="2 4" id="KW-0862">Zinc</keyword>
<keyword evidence="7" id="KW-1185">Reference proteome</keyword>
<dbReference type="AlphaFoldDB" id="A0A5D0MDK6"/>
<dbReference type="PANTHER" id="PTHR43401">
    <property type="entry name" value="L-THREONINE 3-DEHYDROGENASE"/>
    <property type="match status" value="1"/>
</dbReference>
<dbReference type="EC" id="1.1.1.103" evidence="6"/>
<evidence type="ECO:0000313" key="7">
    <source>
        <dbReference type="Proteomes" id="UP000324143"/>
    </source>
</evidence>
<comment type="cofactor">
    <cofactor evidence="4">
        <name>Zn(2+)</name>
        <dbReference type="ChEBI" id="CHEBI:29105"/>
    </cofactor>
</comment>
<organism evidence="6 7">
    <name type="scientific">Candidatus Mcinerneyibacterium aminivorans</name>
    <dbReference type="NCBI Taxonomy" id="2703815"/>
    <lineage>
        <taxon>Bacteria</taxon>
        <taxon>Candidatus Macinerneyibacteriota</taxon>
        <taxon>Candidatus Mcinerneyibacteria</taxon>
        <taxon>Candidatus Mcinerneyibacteriales</taxon>
        <taxon>Candidatus Mcinerneyibacteriaceae</taxon>
        <taxon>Candidatus Mcinerneyibacterium</taxon>
    </lineage>
</organism>
<dbReference type="Gene3D" id="3.40.50.720">
    <property type="entry name" value="NAD(P)-binding Rossmann-like Domain"/>
    <property type="match status" value="1"/>
</dbReference>
<dbReference type="SMART" id="SM00829">
    <property type="entry name" value="PKS_ER"/>
    <property type="match status" value="1"/>
</dbReference>
<comment type="similarity">
    <text evidence="4">Belongs to the zinc-containing alcohol dehydrogenase family.</text>
</comment>
<proteinExistence type="inferred from homology"/>
<dbReference type="InterPro" id="IPR020843">
    <property type="entry name" value="ER"/>
</dbReference>
<evidence type="ECO:0000256" key="2">
    <source>
        <dbReference type="ARBA" id="ARBA00022833"/>
    </source>
</evidence>
<dbReference type="Pfam" id="PF08240">
    <property type="entry name" value="ADH_N"/>
    <property type="match status" value="1"/>
</dbReference>
<dbReference type="GO" id="GO:0008743">
    <property type="term" value="F:L-threonine 3-dehydrogenase activity"/>
    <property type="evidence" value="ECO:0007669"/>
    <property type="project" value="UniProtKB-EC"/>
</dbReference>
<reference evidence="6" key="1">
    <citation type="submission" date="2019-08" db="EMBL/GenBank/DDBJ databases">
        <title>Genomic characterization of a novel candidate phylum (ARYD3) from a high temperature, high salinity tertiary oil reservoir in north central Oklahoma, USA.</title>
        <authorList>
            <person name="Youssef N.H."/>
            <person name="Yadav A."/>
            <person name="Elshahed M.S."/>
        </authorList>
    </citation>
    <scope>NUCLEOTIDE SEQUENCE [LARGE SCALE GENOMIC DNA]</scope>
    <source>
        <strain evidence="6">ARYD3</strain>
    </source>
</reference>
<keyword evidence="3 6" id="KW-0560">Oxidoreductase</keyword>
<name>A0A5D0MDK6_9BACT</name>